<dbReference type="Pfam" id="PF00379">
    <property type="entry name" value="Chitin_bind_4"/>
    <property type="match status" value="1"/>
</dbReference>
<keyword evidence="5" id="KW-1185">Reference proteome</keyword>
<evidence type="ECO:0000256" key="1">
    <source>
        <dbReference type="ARBA" id="ARBA00022460"/>
    </source>
</evidence>
<evidence type="ECO:0000256" key="2">
    <source>
        <dbReference type="PROSITE-ProRule" id="PRU00497"/>
    </source>
</evidence>
<evidence type="ECO:0000313" key="5">
    <source>
        <dbReference type="Proteomes" id="UP001151699"/>
    </source>
</evidence>
<proteinExistence type="predicted"/>
<evidence type="ECO:0000313" key="4">
    <source>
        <dbReference type="EMBL" id="KAJ6641475.1"/>
    </source>
</evidence>
<feature type="non-terminal residue" evidence="4">
    <location>
        <position position="88"/>
    </location>
</feature>
<dbReference type="PROSITE" id="PS00233">
    <property type="entry name" value="CHIT_BIND_RR_1"/>
    <property type="match status" value="1"/>
</dbReference>
<dbReference type="PROSITE" id="PS51155">
    <property type="entry name" value="CHIT_BIND_RR_2"/>
    <property type="match status" value="1"/>
</dbReference>
<sequence length="88" mass="9240">YETANGIKGQEVGNVKKASSPDSNDVIISNGSFSYTAPDGTPISVSYTADDVGGFQPRGDHLPTPPPIPPEIQKALDFLASLPPSSRR</sequence>
<accession>A0A9Q0S2X3</accession>
<protein>
    <submittedName>
        <fullName evidence="4">Endocuticle structural glycoprotein ABD-4</fullName>
    </submittedName>
</protein>
<comment type="caution">
    <text evidence="4">The sequence shown here is derived from an EMBL/GenBank/DDBJ whole genome shotgun (WGS) entry which is preliminary data.</text>
</comment>
<dbReference type="EMBL" id="WJQU01000002">
    <property type="protein sequence ID" value="KAJ6641475.1"/>
    <property type="molecule type" value="Genomic_DNA"/>
</dbReference>
<feature type="region of interest" description="Disordered" evidence="3">
    <location>
        <begin position="1"/>
        <end position="23"/>
    </location>
</feature>
<dbReference type="InterPro" id="IPR050468">
    <property type="entry name" value="Cuticle_Struct_Prot"/>
</dbReference>
<dbReference type="OrthoDB" id="6593286at2759"/>
<dbReference type="InterPro" id="IPR000618">
    <property type="entry name" value="Insect_cuticle"/>
</dbReference>
<feature type="region of interest" description="Disordered" evidence="3">
    <location>
        <begin position="50"/>
        <end position="69"/>
    </location>
</feature>
<dbReference type="Proteomes" id="UP001151699">
    <property type="component" value="Chromosome B"/>
</dbReference>
<dbReference type="InterPro" id="IPR031311">
    <property type="entry name" value="CHIT_BIND_RR_consensus"/>
</dbReference>
<organism evidence="4 5">
    <name type="scientific">Pseudolycoriella hygida</name>
    <dbReference type="NCBI Taxonomy" id="35572"/>
    <lineage>
        <taxon>Eukaryota</taxon>
        <taxon>Metazoa</taxon>
        <taxon>Ecdysozoa</taxon>
        <taxon>Arthropoda</taxon>
        <taxon>Hexapoda</taxon>
        <taxon>Insecta</taxon>
        <taxon>Pterygota</taxon>
        <taxon>Neoptera</taxon>
        <taxon>Endopterygota</taxon>
        <taxon>Diptera</taxon>
        <taxon>Nematocera</taxon>
        <taxon>Sciaroidea</taxon>
        <taxon>Sciaridae</taxon>
        <taxon>Pseudolycoriella</taxon>
    </lineage>
</organism>
<name>A0A9Q0S2X3_9DIPT</name>
<dbReference type="AlphaFoldDB" id="A0A9Q0S2X3"/>
<dbReference type="GO" id="GO:0062129">
    <property type="term" value="C:chitin-based extracellular matrix"/>
    <property type="evidence" value="ECO:0007669"/>
    <property type="project" value="TreeGrafter"/>
</dbReference>
<keyword evidence="1 2" id="KW-0193">Cuticle</keyword>
<reference evidence="4" key="1">
    <citation type="submission" date="2022-07" db="EMBL/GenBank/DDBJ databases">
        <authorList>
            <person name="Trinca V."/>
            <person name="Uliana J.V.C."/>
            <person name="Torres T.T."/>
            <person name="Ward R.J."/>
            <person name="Monesi N."/>
        </authorList>
    </citation>
    <scope>NUCLEOTIDE SEQUENCE</scope>
    <source>
        <strain evidence="4">HSMRA1968</strain>
        <tissue evidence="4">Whole embryos</tissue>
    </source>
</reference>
<dbReference type="PANTHER" id="PTHR10380">
    <property type="entry name" value="CUTICLE PROTEIN"/>
    <property type="match status" value="1"/>
</dbReference>
<dbReference type="PANTHER" id="PTHR10380:SF217">
    <property type="entry name" value="CUTICULAR PROTEIN 49AE"/>
    <property type="match status" value="1"/>
</dbReference>
<gene>
    <name evidence="4" type="primary">CUD4</name>
    <name evidence="4" type="ORF">Bhyg_06414</name>
</gene>
<dbReference type="GO" id="GO:0008010">
    <property type="term" value="F:structural constituent of chitin-based larval cuticle"/>
    <property type="evidence" value="ECO:0007669"/>
    <property type="project" value="TreeGrafter"/>
</dbReference>
<evidence type="ECO:0000256" key="3">
    <source>
        <dbReference type="SAM" id="MobiDB-lite"/>
    </source>
</evidence>